<organism evidence="11 12">
    <name type="scientific">Exophiala mesophila</name>
    <name type="common">Black yeast-like fungus</name>
    <dbReference type="NCBI Taxonomy" id="212818"/>
    <lineage>
        <taxon>Eukaryota</taxon>
        <taxon>Fungi</taxon>
        <taxon>Dikarya</taxon>
        <taxon>Ascomycota</taxon>
        <taxon>Pezizomycotina</taxon>
        <taxon>Eurotiomycetes</taxon>
        <taxon>Chaetothyriomycetidae</taxon>
        <taxon>Chaetothyriales</taxon>
        <taxon>Herpotrichiellaceae</taxon>
        <taxon>Exophiala</taxon>
    </lineage>
</organism>
<feature type="transmembrane region" description="Helical" evidence="9">
    <location>
        <begin position="191"/>
        <end position="213"/>
    </location>
</feature>
<dbReference type="FunFam" id="1.20.1250.20:FF:000073">
    <property type="entry name" value="MFS myo-inositol transporter, putative"/>
    <property type="match status" value="1"/>
</dbReference>
<dbReference type="PANTHER" id="PTHR48020:SF12">
    <property type="entry name" value="PROTON MYO-INOSITOL COTRANSPORTER"/>
    <property type="match status" value="1"/>
</dbReference>
<dbReference type="SUPFAM" id="SSF103473">
    <property type="entry name" value="MFS general substrate transporter"/>
    <property type="match status" value="1"/>
</dbReference>
<dbReference type="GO" id="GO:0005366">
    <property type="term" value="F:myo-inositol:proton symporter activity"/>
    <property type="evidence" value="ECO:0007669"/>
    <property type="project" value="TreeGrafter"/>
</dbReference>
<reference evidence="11 12" key="1">
    <citation type="submission" date="2015-01" db="EMBL/GenBank/DDBJ databases">
        <title>The Genome Sequence of Exophiala mesophila CBS40295.</title>
        <authorList>
            <consortium name="The Broad Institute Genomics Platform"/>
            <person name="Cuomo C."/>
            <person name="de Hoog S."/>
            <person name="Gorbushina A."/>
            <person name="Stielow B."/>
            <person name="Teixiera M."/>
            <person name="Abouelleil A."/>
            <person name="Chapman S.B."/>
            <person name="Priest M."/>
            <person name="Young S.K."/>
            <person name="Wortman J."/>
            <person name="Nusbaum C."/>
            <person name="Birren B."/>
        </authorList>
    </citation>
    <scope>NUCLEOTIDE SEQUENCE [LARGE SCALE GENOMIC DNA]</scope>
    <source>
        <strain evidence="11 12">CBS 40295</strain>
    </source>
</reference>
<dbReference type="NCBIfam" id="TIGR00879">
    <property type="entry name" value="SP"/>
    <property type="match status" value="1"/>
</dbReference>
<dbReference type="PRINTS" id="PR00171">
    <property type="entry name" value="SUGRTRNSPORT"/>
</dbReference>
<dbReference type="PANTHER" id="PTHR48020">
    <property type="entry name" value="PROTON MYO-INOSITOL COTRANSPORTER"/>
    <property type="match status" value="1"/>
</dbReference>
<dbReference type="InterPro" id="IPR050814">
    <property type="entry name" value="Myo-inositol_Transporter"/>
</dbReference>
<feature type="transmembrane region" description="Helical" evidence="9">
    <location>
        <begin position="105"/>
        <end position="125"/>
    </location>
</feature>
<dbReference type="VEuPathDB" id="FungiDB:PV10_08093"/>
<keyword evidence="3 8" id="KW-0813">Transport</keyword>
<evidence type="ECO:0000256" key="8">
    <source>
        <dbReference type="RuleBase" id="RU003346"/>
    </source>
</evidence>
<feature type="transmembrane region" description="Helical" evidence="9">
    <location>
        <begin position="359"/>
        <end position="381"/>
    </location>
</feature>
<feature type="transmembrane region" description="Helical" evidence="9">
    <location>
        <begin position="435"/>
        <end position="458"/>
    </location>
</feature>
<keyword evidence="12" id="KW-1185">Reference proteome</keyword>
<evidence type="ECO:0000313" key="12">
    <source>
        <dbReference type="Proteomes" id="UP000054302"/>
    </source>
</evidence>
<feature type="transmembrane region" description="Helical" evidence="9">
    <location>
        <begin position="132"/>
        <end position="150"/>
    </location>
</feature>
<evidence type="ECO:0000256" key="6">
    <source>
        <dbReference type="ARBA" id="ARBA00023136"/>
    </source>
</evidence>
<dbReference type="Gene3D" id="1.20.1250.20">
    <property type="entry name" value="MFS general substrate transporter like domains"/>
    <property type="match status" value="1"/>
</dbReference>
<protein>
    <recommendedName>
        <fullName evidence="10">Major facilitator superfamily (MFS) profile domain-containing protein</fullName>
    </recommendedName>
</protein>
<dbReference type="OrthoDB" id="6339427at2759"/>
<gene>
    <name evidence="11" type="ORF">PV10_08093</name>
</gene>
<evidence type="ECO:0000256" key="7">
    <source>
        <dbReference type="ARBA" id="ARBA00049119"/>
    </source>
</evidence>
<sequence length="565" mass="61532">MTLHHHHTVSHASQQANGDFEMSSITPLRDDHAADEPLIPQPESNHLFLSAVPQSSGNVFIWVLTISACISGLLFGYDTGIISGTLVSIGSDLSDRQLTTLDKGLITACTSLFALIASPVAGVLADKIGRKNIILFADGLFASGAIWQAFTSSVWGMILGRSIVGLAIGGASLIVPLYISELAPGHLRGRLVTVSSLFVTGGQVVAYIIGWAFSTLAGGWRWMVGLGALPAILQLIILIFMPETPRYLARTQREAQAKAVLLKVYRGMSSNVTELVDRVILAIKKEILEEEEAQTHLKTASHRWNIIPPTLQSLLMHPPHARALTITCSLQALQQLCGFNTLMYFSATIFQLLNFDSPTLTSLTVAGTNFVFTIVAFNLIDRLGRRRILLLTIPFMIISLLLCAASFSFMKFPDTSSADPIIDHPNSSISSRLPAIFILISILIYVASYASGLGVVPWQQSELFPLSVRSLGSSIATATNWGCNTVVGVTFLPMMDFFTPTWTFVTYAVVCAIGWTVIWCIYPETMGLGLEEVGELLQRGWGVKESLERAKFTTRHVTEEDVDAS</sequence>
<evidence type="ECO:0000256" key="5">
    <source>
        <dbReference type="ARBA" id="ARBA00022989"/>
    </source>
</evidence>
<dbReference type="RefSeq" id="XP_016219982.1">
    <property type="nucleotide sequence ID" value="XM_016373071.1"/>
</dbReference>
<dbReference type="InterPro" id="IPR005829">
    <property type="entry name" value="Sugar_transporter_CS"/>
</dbReference>
<name>A0A0D1ZNP1_EXOME</name>
<keyword evidence="4 9" id="KW-0812">Transmembrane</keyword>
<evidence type="ECO:0000259" key="10">
    <source>
        <dbReference type="PROSITE" id="PS50850"/>
    </source>
</evidence>
<dbReference type="GO" id="GO:1904679">
    <property type="term" value="P:myo-inositol import across plasma membrane"/>
    <property type="evidence" value="ECO:0007669"/>
    <property type="project" value="TreeGrafter"/>
</dbReference>
<evidence type="ECO:0000256" key="3">
    <source>
        <dbReference type="ARBA" id="ARBA00022448"/>
    </source>
</evidence>
<evidence type="ECO:0000313" key="11">
    <source>
        <dbReference type="EMBL" id="KIV88408.1"/>
    </source>
</evidence>
<evidence type="ECO:0000256" key="9">
    <source>
        <dbReference type="SAM" id="Phobius"/>
    </source>
</evidence>
<dbReference type="EMBL" id="KN847525">
    <property type="protein sequence ID" value="KIV88408.1"/>
    <property type="molecule type" value="Genomic_DNA"/>
</dbReference>
<evidence type="ECO:0000256" key="1">
    <source>
        <dbReference type="ARBA" id="ARBA00004141"/>
    </source>
</evidence>
<dbReference type="InterPro" id="IPR005828">
    <property type="entry name" value="MFS_sugar_transport-like"/>
</dbReference>
<keyword evidence="5 9" id="KW-1133">Transmembrane helix</keyword>
<dbReference type="STRING" id="212818.A0A0D1ZNP1"/>
<dbReference type="InterPro" id="IPR003663">
    <property type="entry name" value="Sugar/inositol_transpt"/>
</dbReference>
<feature type="transmembrane region" description="Helical" evidence="9">
    <location>
        <begin position="470"/>
        <end position="492"/>
    </location>
</feature>
<proteinExistence type="inferred from homology"/>
<dbReference type="HOGENOM" id="CLU_001265_30_5_1"/>
<accession>A0A0D1ZNP1</accession>
<feature type="transmembrane region" description="Helical" evidence="9">
    <location>
        <begin position="388"/>
        <end position="410"/>
    </location>
</feature>
<dbReference type="PROSITE" id="PS00216">
    <property type="entry name" value="SUGAR_TRANSPORT_1"/>
    <property type="match status" value="2"/>
</dbReference>
<comment type="catalytic activity">
    <reaction evidence="7">
        <text>myo-inositol(out) + H(+)(out) = myo-inositol(in) + H(+)(in)</text>
        <dbReference type="Rhea" id="RHEA:60364"/>
        <dbReference type="ChEBI" id="CHEBI:15378"/>
        <dbReference type="ChEBI" id="CHEBI:17268"/>
    </reaction>
</comment>
<evidence type="ECO:0000256" key="2">
    <source>
        <dbReference type="ARBA" id="ARBA00010992"/>
    </source>
</evidence>
<dbReference type="AlphaFoldDB" id="A0A0D1ZNP1"/>
<dbReference type="PROSITE" id="PS50850">
    <property type="entry name" value="MFS"/>
    <property type="match status" value="1"/>
</dbReference>
<evidence type="ECO:0000256" key="4">
    <source>
        <dbReference type="ARBA" id="ARBA00022692"/>
    </source>
</evidence>
<dbReference type="PROSITE" id="PS00217">
    <property type="entry name" value="SUGAR_TRANSPORT_2"/>
    <property type="match status" value="1"/>
</dbReference>
<comment type="similarity">
    <text evidence="2 8">Belongs to the major facilitator superfamily. Sugar transporter (TC 2.A.1.1) family.</text>
</comment>
<feature type="transmembrane region" description="Helical" evidence="9">
    <location>
        <begin position="156"/>
        <end position="179"/>
    </location>
</feature>
<dbReference type="Pfam" id="PF00083">
    <property type="entry name" value="Sugar_tr"/>
    <property type="match status" value="1"/>
</dbReference>
<feature type="transmembrane region" description="Helical" evidence="9">
    <location>
        <begin position="219"/>
        <end position="240"/>
    </location>
</feature>
<feature type="domain" description="Major facilitator superfamily (MFS) profile" evidence="10">
    <location>
        <begin position="64"/>
        <end position="526"/>
    </location>
</feature>
<feature type="transmembrane region" description="Helical" evidence="9">
    <location>
        <begin position="504"/>
        <end position="522"/>
    </location>
</feature>
<dbReference type="OMA" id="ETGWRWM"/>
<dbReference type="Proteomes" id="UP000054302">
    <property type="component" value="Unassembled WGS sequence"/>
</dbReference>
<comment type="subcellular location">
    <subcellularLocation>
        <location evidence="1">Membrane</location>
        <topology evidence="1">Multi-pass membrane protein</topology>
    </subcellularLocation>
</comment>
<feature type="transmembrane region" description="Helical" evidence="9">
    <location>
        <begin position="332"/>
        <end position="353"/>
    </location>
</feature>
<dbReference type="GO" id="GO:0016020">
    <property type="term" value="C:membrane"/>
    <property type="evidence" value="ECO:0007669"/>
    <property type="project" value="UniProtKB-SubCell"/>
</dbReference>
<keyword evidence="6 9" id="KW-0472">Membrane</keyword>
<feature type="transmembrane region" description="Helical" evidence="9">
    <location>
        <begin position="59"/>
        <end position="77"/>
    </location>
</feature>
<dbReference type="InterPro" id="IPR036259">
    <property type="entry name" value="MFS_trans_sf"/>
</dbReference>
<dbReference type="GeneID" id="27325938"/>
<dbReference type="InterPro" id="IPR020846">
    <property type="entry name" value="MFS_dom"/>
</dbReference>